<evidence type="ECO:0000256" key="1">
    <source>
        <dbReference type="ARBA" id="ARBA00022737"/>
    </source>
</evidence>
<dbReference type="Gene3D" id="2.160.20.80">
    <property type="entry name" value="E3 ubiquitin-protein ligase SopA"/>
    <property type="match status" value="2"/>
</dbReference>
<reference evidence="4" key="2">
    <citation type="submission" date="2017-11" db="EMBL/GenBank/DDBJ databases">
        <title>PacBio sequencing of new strain of the secondary endosymbiont Candidatus Hamiltonella defensa.</title>
        <authorList>
            <person name="Strand M.R."/>
            <person name="Oliver K."/>
        </authorList>
    </citation>
    <scope>NUCLEOTIDE SEQUENCE [LARGE SCALE GENOMIC DNA]</scope>
    <source>
        <strain evidence="4">A2C</strain>
    </source>
</reference>
<keyword evidence="1" id="KW-0677">Repeat</keyword>
<dbReference type="PANTHER" id="PTHR47485">
    <property type="entry name" value="THYLAKOID LUMENAL 17.4 KDA PROTEIN, CHLOROPLASTIC"/>
    <property type="match status" value="1"/>
</dbReference>
<evidence type="ECO:0000256" key="2">
    <source>
        <dbReference type="SAM" id="MobiDB-lite"/>
    </source>
</evidence>
<proteinExistence type="predicted"/>
<dbReference type="AlphaFoldDB" id="A0A2D3T8P0"/>
<gene>
    <name evidence="3" type="ORF">BJP41_07195</name>
</gene>
<evidence type="ECO:0008006" key="5">
    <source>
        <dbReference type="Google" id="ProtNLM"/>
    </source>
</evidence>
<name>A0A2D3T8P0_9ENTR</name>
<accession>A0A2D3T8P0</accession>
<organism evidence="3 4">
    <name type="scientific">Candidatus Williamhamiltonella defendens</name>
    <dbReference type="NCBI Taxonomy" id="138072"/>
    <lineage>
        <taxon>Bacteria</taxon>
        <taxon>Pseudomonadati</taxon>
        <taxon>Pseudomonadota</taxon>
        <taxon>Gammaproteobacteria</taxon>
        <taxon>Enterobacterales</taxon>
        <taxon>Enterobacteriaceae</taxon>
        <taxon>aphid secondary symbionts</taxon>
        <taxon>Candidatus Williamhamiltonella</taxon>
    </lineage>
</organism>
<dbReference type="EMBL" id="CP017606">
    <property type="protein sequence ID" value="ATW30138.1"/>
    <property type="molecule type" value="Genomic_DNA"/>
</dbReference>
<protein>
    <recommendedName>
        <fullName evidence="5">Pentapeptide repeat-containing protein</fullName>
    </recommendedName>
</protein>
<reference evidence="4" key="1">
    <citation type="submission" date="2016-10" db="EMBL/GenBank/DDBJ databases">
        <authorList>
            <person name="Chevignon G."/>
        </authorList>
    </citation>
    <scope>NUCLEOTIDE SEQUENCE [LARGE SCALE GENOMIC DNA]</scope>
    <source>
        <strain evidence="4">A2C</strain>
    </source>
</reference>
<dbReference type="RefSeq" id="WP_100103445.1">
    <property type="nucleotide sequence ID" value="NZ_CAWNMT010000001.1"/>
</dbReference>
<dbReference type="InterPro" id="IPR001646">
    <property type="entry name" value="5peptide_repeat"/>
</dbReference>
<dbReference type="PANTHER" id="PTHR47485:SF1">
    <property type="entry name" value="THYLAKOID LUMENAL 17.4 KDA PROTEIN, CHLOROPLASTIC"/>
    <property type="match status" value="1"/>
</dbReference>
<feature type="region of interest" description="Disordered" evidence="2">
    <location>
        <begin position="1"/>
        <end position="22"/>
    </location>
</feature>
<feature type="compositionally biased region" description="Polar residues" evidence="2">
    <location>
        <begin position="1"/>
        <end position="11"/>
    </location>
</feature>
<evidence type="ECO:0000313" key="3">
    <source>
        <dbReference type="EMBL" id="ATW30138.1"/>
    </source>
</evidence>
<dbReference type="Pfam" id="PF00805">
    <property type="entry name" value="Pentapeptide"/>
    <property type="match status" value="4"/>
</dbReference>
<evidence type="ECO:0000313" key="4">
    <source>
        <dbReference type="Proteomes" id="UP000230008"/>
    </source>
</evidence>
<sequence>MKKTVNTTNSPAIHHHTPTSKPNKLSRFLKALRKVSNNIYIRFVDLFCGCFSKPKPKTENTKSKTTQGDSQANCLSTAAKSTEEIMELVENHTYKHPADLQKYHGATIEYRHVFSQLREKEKTVLTALRLPEKANLTNANLDGFKLIWLNAQGADFRGSTLKNTDIGCAGMFQAKLDDIDLRTTNLLSTNFREASLQNVNFSGNKWLDNVNFSEANLQKANFNETKWVLVNFTQANLEGATFNNAIFGSGTQLSLAILDQAELQNATCMGTSFYYASLRGANLEGANCNGANFKRVKLTGAILTNANFTGADLTNAKLKGANLKGTDFTNADLRNVDMTEDELLASGAILNGAKVGNDSTWKKL</sequence>
<dbReference type="SUPFAM" id="SSF141571">
    <property type="entry name" value="Pentapeptide repeat-like"/>
    <property type="match status" value="2"/>
</dbReference>
<dbReference type="Proteomes" id="UP000230008">
    <property type="component" value="Chromosome"/>
</dbReference>